<dbReference type="PANTHER" id="PTHR38766:SF1">
    <property type="entry name" value="FLAGELLAR PROTEIN FLIO"/>
    <property type="match status" value="1"/>
</dbReference>
<dbReference type="InterPro" id="IPR052205">
    <property type="entry name" value="FliO/MopB"/>
</dbReference>
<dbReference type="GO" id="GO:0009425">
    <property type="term" value="C:bacterial-type flagellum basal body"/>
    <property type="evidence" value="ECO:0007669"/>
    <property type="project" value="UniProtKB-SubCell"/>
</dbReference>
<dbReference type="GO" id="GO:0005886">
    <property type="term" value="C:plasma membrane"/>
    <property type="evidence" value="ECO:0007669"/>
    <property type="project" value="UniProtKB-SubCell"/>
</dbReference>
<dbReference type="InterPro" id="IPR022781">
    <property type="entry name" value="Flagellar_biosynth_FliO"/>
</dbReference>
<evidence type="ECO:0000313" key="8">
    <source>
        <dbReference type="EMBL" id="KPC50260.1"/>
    </source>
</evidence>
<comment type="similarity">
    <text evidence="6 7">Belongs to the FliO/MopB family.</text>
</comment>
<sequence length="155" mass="16362">MLRRLQPATALAFVFITASPLGHALGSASASARASAAAAAPVVSSSSFFQLLQVVLALAFVLALIFGAAWLMRRFSLVPGGVNNRLRVVSGVMVGPKERVVIVEMDDTWLVVGVTPQNVSLLHTRPRPADAPLVQPVAAPFAGKLAELMKKRRAP</sequence>
<evidence type="ECO:0000256" key="2">
    <source>
        <dbReference type="ARBA" id="ARBA00022692"/>
    </source>
</evidence>
<dbReference type="GO" id="GO:0044781">
    <property type="term" value="P:bacterial-type flagellum organization"/>
    <property type="evidence" value="ECO:0007669"/>
    <property type="project" value="UniProtKB-UniRule"/>
</dbReference>
<keyword evidence="9" id="KW-1185">Reference proteome</keyword>
<evidence type="ECO:0000256" key="7">
    <source>
        <dbReference type="RuleBase" id="RU362064"/>
    </source>
</evidence>
<accession>A0A0N0GLR6</accession>
<dbReference type="RefSeq" id="WP_083459315.1">
    <property type="nucleotide sequence ID" value="NZ_LAQT01000030.1"/>
</dbReference>
<evidence type="ECO:0000256" key="6">
    <source>
        <dbReference type="ARBA" id="ARBA00037937"/>
    </source>
</evidence>
<keyword evidence="8" id="KW-0969">Cilium</keyword>
<reference evidence="8 9" key="1">
    <citation type="submission" date="2015-07" db="EMBL/GenBank/DDBJ databases">
        <title>Draft genome sequence of the Amantichitinum ursilacus IGB-41, a new chitin-degrading bacterium.</title>
        <authorList>
            <person name="Kirstahler P."/>
            <person name="Guenther M."/>
            <person name="Grumaz C."/>
            <person name="Rupp S."/>
            <person name="Zibek S."/>
            <person name="Sohn K."/>
        </authorList>
    </citation>
    <scope>NUCLEOTIDE SEQUENCE [LARGE SCALE GENOMIC DNA]</scope>
    <source>
        <strain evidence="8 9">IGB-41</strain>
    </source>
</reference>
<dbReference type="PANTHER" id="PTHR38766">
    <property type="entry name" value="FLAGELLAR PROTEIN FLIO"/>
    <property type="match status" value="1"/>
</dbReference>
<evidence type="ECO:0000256" key="3">
    <source>
        <dbReference type="ARBA" id="ARBA00022989"/>
    </source>
</evidence>
<evidence type="ECO:0000313" key="9">
    <source>
        <dbReference type="Proteomes" id="UP000037939"/>
    </source>
</evidence>
<dbReference type="Pfam" id="PF04347">
    <property type="entry name" value="FliO"/>
    <property type="match status" value="1"/>
</dbReference>
<dbReference type="NCBIfam" id="TIGR03500">
    <property type="entry name" value="FliO_TIGR"/>
    <property type="match status" value="1"/>
</dbReference>
<dbReference type="Proteomes" id="UP000037939">
    <property type="component" value="Unassembled WGS sequence"/>
</dbReference>
<keyword evidence="2 7" id="KW-0812">Transmembrane</keyword>
<organism evidence="8 9">
    <name type="scientific">Amantichitinum ursilacus</name>
    <dbReference type="NCBI Taxonomy" id="857265"/>
    <lineage>
        <taxon>Bacteria</taxon>
        <taxon>Pseudomonadati</taxon>
        <taxon>Pseudomonadota</taxon>
        <taxon>Betaproteobacteria</taxon>
        <taxon>Neisseriales</taxon>
        <taxon>Chitinibacteraceae</taxon>
        <taxon>Amantichitinum</taxon>
    </lineage>
</organism>
<name>A0A0N0GLR6_9NEIS</name>
<keyword evidence="4 7" id="KW-0472">Membrane</keyword>
<gene>
    <name evidence="8" type="primary">fliO</name>
    <name evidence="8" type="ORF">WG78_17850</name>
</gene>
<keyword evidence="1 7" id="KW-1003">Cell membrane</keyword>
<evidence type="ECO:0000256" key="5">
    <source>
        <dbReference type="ARBA" id="ARBA00023143"/>
    </source>
</evidence>
<evidence type="ECO:0000256" key="4">
    <source>
        <dbReference type="ARBA" id="ARBA00023136"/>
    </source>
</evidence>
<feature type="transmembrane region" description="Helical" evidence="7">
    <location>
        <begin position="49"/>
        <end position="71"/>
    </location>
</feature>
<dbReference type="EMBL" id="LAQT01000030">
    <property type="protein sequence ID" value="KPC50260.1"/>
    <property type="molecule type" value="Genomic_DNA"/>
</dbReference>
<keyword evidence="3 7" id="KW-1133">Transmembrane helix</keyword>
<protein>
    <recommendedName>
        <fullName evidence="7">Flagellar protein</fullName>
    </recommendedName>
</protein>
<proteinExistence type="inferred from homology"/>
<dbReference type="AlphaFoldDB" id="A0A0N0GLR6"/>
<comment type="subcellular location">
    <subcellularLocation>
        <location evidence="7">Cell membrane</location>
    </subcellularLocation>
    <subcellularLocation>
        <location evidence="7">Bacterial flagellum basal body</location>
    </subcellularLocation>
</comment>
<keyword evidence="8" id="KW-0966">Cell projection</keyword>
<evidence type="ECO:0000256" key="1">
    <source>
        <dbReference type="ARBA" id="ARBA00022475"/>
    </source>
</evidence>
<comment type="caution">
    <text evidence="8">The sequence shown here is derived from an EMBL/GenBank/DDBJ whole genome shotgun (WGS) entry which is preliminary data.</text>
</comment>
<keyword evidence="5 7" id="KW-0975">Bacterial flagellum</keyword>
<dbReference type="OrthoDB" id="9182371at2"/>
<keyword evidence="8" id="KW-0282">Flagellum</keyword>
<dbReference type="STRING" id="857265.WG78_17850"/>